<name>A0A835JRC7_9ROSI</name>
<dbReference type="GO" id="GO:0031262">
    <property type="term" value="C:Ndc80 complex"/>
    <property type="evidence" value="ECO:0007669"/>
    <property type="project" value="InterPro"/>
</dbReference>
<proteinExistence type="inferred from homology"/>
<evidence type="ECO:0000256" key="2">
    <source>
        <dbReference type="ARBA" id="ARBA00006379"/>
    </source>
</evidence>
<feature type="compositionally biased region" description="Basic residues" evidence="10">
    <location>
        <begin position="302"/>
        <end position="313"/>
    </location>
</feature>
<keyword evidence="4 9" id="KW-0132">Cell division</keyword>
<gene>
    <name evidence="12" type="ORF">SADUNF_Sadunf12G0066600</name>
</gene>
<evidence type="ECO:0000256" key="6">
    <source>
        <dbReference type="ARBA" id="ARBA00023054"/>
    </source>
</evidence>
<dbReference type="EMBL" id="JADGMS010000012">
    <property type="protein sequence ID" value="KAF9671620.1"/>
    <property type="molecule type" value="Genomic_DNA"/>
</dbReference>
<dbReference type="FunFam" id="3.30.457.50:FF:000001">
    <property type="entry name" value="Probable kinetochore protein spc25"/>
    <property type="match status" value="1"/>
</dbReference>
<evidence type="ECO:0000256" key="5">
    <source>
        <dbReference type="ARBA" id="ARBA00022776"/>
    </source>
</evidence>
<dbReference type="PANTHER" id="PTHR14281">
    <property type="entry name" value="KINETOCHORE PROTEIN SPC25-RELATED"/>
    <property type="match status" value="1"/>
</dbReference>
<accession>A0A835JRC7</accession>
<dbReference type="OrthoDB" id="6353017at2759"/>
<evidence type="ECO:0000256" key="7">
    <source>
        <dbReference type="ARBA" id="ARBA00023306"/>
    </source>
</evidence>
<dbReference type="CDD" id="cd23784">
    <property type="entry name" value="RWD_Spc25"/>
    <property type="match status" value="1"/>
</dbReference>
<dbReference type="AlphaFoldDB" id="A0A835JRC7"/>
<evidence type="ECO:0000259" key="11">
    <source>
        <dbReference type="Pfam" id="PF08234"/>
    </source>
</evidence>
<sequence length="356" mass="40665">MQRKATGIVRSQMESLRLICDRDAISQLQKLESFMSSFCNSLDSIKAIVEETMQNQGKSGRLKCSLRKADDEFVKVLAVKTRKEAKQMATRESISTTRARIQELQKSVLIQRARRDEYATIMSQISLAVATSEEIEHQDIDHKRDIQEAMLWYNRVLGFKIEGGQGVKFTLNNINLKNQDEEFSFTIRHENDMYTLLGCDPQLNGTKQLIHQLNKTNGLFKFVRKMREKFQEAASYGRVLIVVTNKLYYCVFNHYALGFLPQTTTLHQESATISVSAPALSISSDTSESPVKTSKTPDEHKRNSKGCRGRGRGNRAIMSPVSVRWSPTFKDWISLASIPPHMGNDKELWTNLRCRF</sequence>
<keyword evidence="9" id="KW-0995">Kinetochore</keyword>
<dbReference type="GO" id="GO:0007059">
    <property type="term" value="P:chromosome segregation"/>
    <property type="evidence" value="ECO:0007669"/>
    <property type="project" value="InterPro"/>
</dbReference>
<comment type="function">
    <text evidence="9">Acts as a component of the essential kinetochore-associated NDC80 complex, which is required for chromosome segregation and spindle checkpoint activity.</text>
</comment>
<dbReference type="InterPro" id="IPR045143">
    <property type="entry name" value="Spc25"/>
</dbReference>
<comment type="similarity">
    <text evidence="2 9">Belongs to the SPC25 family.</text>
</comment>
<protein>
    <recommendedName>
        <fullName evidence="9">Kinetochore protein SPC25</fullName>
    </recommendedName>
</protein>
<keyword evidence="3 9" id="KW-0158">Chromosome</keyword>
<keyword evidence="13" id="KW-1185">Reference proteome</keyword>
<dbReference type="GO" id="GO:0051301">
    <property type="term" value="P:cell division"/>
    <property type="evidence" value="ECO:0007669"/>
    <property type="project" value="UniProtKB-UniRule"/>
</dbReference>
<dbReference type="GO" id="GO:0005634">
    <property type="term" value="C:nucleus"/>
    <property type="evidence" value="ECO:0007669"/>
    <property type="project" value="UniProtKB-SubCell"/>
</dbReference>
<dbReference type="Pfam" id="PF08234">
    <property type="entry name" value="Spindle_Spc25"/>
    <property type="match status" value="1"/>
</dbReference>
<feature type="domain" description="Chromosome segregation protein Spc25 C-terminal" evidence="11">
    <location>
        <begin position="163"/>
        <end position="231"/>
    </location>
</feature>
<keyword evidence="8 9" id="KW-0137">Centromere</keyword>
<organism evidence="12 13">
    <name type="scientific">Salix dunnii</name>
    <dbReference type="NCBI Taxonomy" id="1413687"/>
    <lineage>
        <taxon>Eukaryota</taxon>
        <taxon>Viridiplantae</taxon>
        <taxon>Streptophyta</taxon>
        <taxon>Embryophyta</taxon>
        <taxon>Tracheophyta</taxon>
        <taxon>Spermatophyta</taxon>
        <taxon>Magnoliopsida</taxon>
        <taxon>eudicotyledons</taxon>
        <taxon>Gunneridae</taxon>
        <taxon>Pentapetalae</taxon>
        <taxon>rosids</taxon>
        <taxon>fabids</taxon>
        <taxon>Malpighiales</taxon>
        <taxon>Salicaceae</taxon>
        <taxon>Saliceae</taxon>
        <taxon>Salix</taxon>
    </lineage>
</organism>
<comment type="subunit">
    <text evidence="9">Component of the NDC80 complex.</text>
</comment>
<dbReference type="Gene3D" id="3.30.457.50">
    <property type="entry name" value="Chromosome segregation protein Spc25"/>
    <property type="match status" value="1"/>
</dbReference>
<comment type="caution">
    <text evidence="12">The sequence shown here is derived from an EMBL/GenBank/DDBJ whole genome shotgun (WGS) entry which is preliminary data.</text>
</comment>
<evidence type="ECO:0000256" key="3">
    <source>
        <dbReference type="ARBA" id="ARBA00022454"/>
    </source>
</evidence>
<feature type="compositionally biased region" description="Polar residues" evidence="10">
    <location>
        <begin position="283"/>
        <end position="294"/>
    </location>
</feature>
<evidence type="ECO:0000313" key="12">
    <source>
        <dbReference type="EMBL" id="KAF9671620.1"/>
    </source>
</evidence>
<keyword evidence="6" id="KW-0175">Coiled coil</keyword>
<dbReference type="PANTHER" id="PTHR14281:SF0">
    <property type="entry name" value="KINETOCHORE PROTEIN SPC25"/>
    <property type="match status" value="1"/>
</dbReference>
<keyword evidence="5 9" id="KW-0498">Mitosis</keyword>
<dbReference type="Proteomes" id="UP000657918">
    <property type="component" value="Unassembled WGS sequence"/>
</dbReference>
<reference evidence="12 13" key="1">
    <citation type="submission" date="2020-10" db="EMBL/GenBank/DDBJ databases">
        <title>Plant Genome Project.</title>
        <authorList>
            <person name="Zhang R.-G."/>
        </authorList>
    </citation>
    <scope>NUCLEOTIDE SEQUENCE [LARGE SCALE GENOMIC DNA]</scope>
    <source>
        <strain evidence="12">FAFU-HL-1</strain>
        <tissue evidence="12">Leaf</tissue>
    </source>
</reference>
<feature type="region of interest" description="Disordered" evidence="10">
    <location>
        <begin position="283"/>
        <end position="314"/>
    </location>
</feature>
<keyword evidence="9" id="KW-0539">Nucleus</keyword>
<evidence type="ECO:0000256" key="10">
    <source>
        <dbReference type="SAM" id="MobiDB-lite"/>
    </source>
</evidence>
<keyword evidence="7 9" id="KW-0131">Cell cycle</keyword>
<evidence type="ECO:0000256" key="4">
    <source>
        <dbReference type="ARBA" id="ARBA00022618"/>
    </source>
</evidence>
<evidence type="ECO:0000256" key="1">
    <source>
        <dbReference type="ARBA" id="ARBA00004584"/>
    </source>
</evidence>
<evidence type="ECO:0000256" key="8">
    <source>
        <dbReference type="ARBA" id="ARBA00023328"/>
    </source>
</evidence>
<evidence type="ECO:0000256" key="9">
    <source>
        <dbReference type="RuleBase" id="RU367150"/>
    </source>
</evidence>
<evidence type="ECO:0000313" key="13">
    <source>
        <dbReference type="Proteomes" id="UP000657918"/>
    </source>
</evidence>
<comment type="subcellular location">
    <subcellularLocation>
        <location evidence="1">Chromosome</location>
        <location evidence="1">Centromere</location>
    </subcellularLocation>
    <subcellularLocation>
        <location evidence="9">Nucleus</location>
    </subcellularLocation>
    <subcellularLocation>
        <location evidence="9">Chromosome</location>
        <location evidence="9">Centromere</location>
        <location evidence="9">Kinetochore</location>
    </subcellularLocation>
</comment>
<dbReference type="InterPro" id="IPR013255">
    <property type="entry name" value="Spc25_C"/>
</dbReference>